<feature type="compositionally biased region" description="Basic and acidic residues" evidence="6">
    <location>
        <begin position="114"/>
        <end position="132"/>
    </location>
</feature>
<name>A0A1Y1JJH5_PLAGO</name>
<feature type="region of interest" description="Disordered" evidence="6">
    <location>
        <begin position="114"/>
        <end position="147"/>
    </location>
</feature>
<keyword evidence="9" id="KW-1185">Reference proteome</keyword>
<evidence type="ECO:0000259" key="7">
    <source>
        <dbReference type="PROSITE" id="PS50011"/>
    </source>
</evidence>
<accession>A0A1Y1JJH5</accession>
<dbReference type="Proteomes" id="UP000195521">
    <property type="component" value="Unassembled WGS sequence"/>
</dbReference>
<gene>
    <name evidence="8" type="ORF">PGO_126540</name>
</gene>
<feature type="domain" description="Protein kinase" evidence="7">
    <location>
        <begin position="750"/>
        <end position="1325"/>
    </location>
</feature>
<dbReference type="InterPro" id="IPR050494">
    <property type="entry name" value="Ser_Thr_dual-spec_kinase"/>
</dbReference>
<dbReference type="InterPro" id="IPR008271">
    <property type="entry name" value="Ser/Thr_kinase_AS"/>
</dbReference>
<sequence length="1334" mass="156503">MLNKEDYLLSLFDIVEGFNKCCILYKKKYCSSFIFSSNVLTKNERNKDTQDFKKTFNDFVSKIEFLHMHIIEKSSSQENIENICVNLSNCQKDKEEYKTIHSKRNDLYGDHAEVESIQENDRNSNNEKNQKERSKRKINENVVGTNNEVENINEEDKEKTLSHPNSYNVQTKVKKMNYQDTFEVLHSDFSISEDSLVNTDFDDEKENLIISKINEVLIRYVTCLDYTLNVRRISRVNLIEEIKEFYKIHNSSIKLNEYSSYLNDETIDTLKRCVENNNLNVLKKYENIFKNITFFFSIPKNYFFIKNYDDQNRHIFPTSYYMSYEKGLNGINNAHTLSNNSSSINGNNYNLYTDNILSENNSYIKFNSPTFGMHEERQMSPNFGAVQEGSKDENDEYNEFDNPSYSQNGETGNACFSYSSKNGHNEKNDQELNKVTSFISKRGNYMCDSPSTFSIGNYNNDDENGKPVKYKSELENYYMYDINNIDNKKNNLHSNTSDFYQSISDFYRSKENHSNFYEEDSNTCMKNSSHYFNSNETSVQANNKSYQENEKNIIHFCFDDELSSAITINNESSLSKEVDVCKHYHLHDKDVKNTMSKKSEQRNQNIPNEEHNDKDEEAIEYEKDERKWLDEYCEGDYNLFRSKQIKMKKELMLSSSNDLSINEVKEKEYARKKEKLIGEAEMNSKTNGINIFPKSSYTGCYKDIITDDQNNFDNTYNSINLKIVYETNKNEFSSKGEMNFFRGQTILNKYKVVKILSKTKFSTTLKCLNMLYRNDKTQDDTKQLNVCTQSEYDEPKMSATTDVLELNTYTGLKNSIRKMIPYDNHQLDEEDGLSKEESLLSNKMIRKKNYKYVCLKVMKNGKSFLDQGLFELIVLNMLSNESIDTKNRKNNTLTNKNIIQLYDYFYFKEHLIIVTEYMQSDLYNYFIKKGKLGTLGQLQILAKNLLEGLAYIHSKNLIHCDLKPENIMINMKRGKKKLKKFHKMKNGGNDTDSSLLPQDTIKKKIVSTHNDTPMAEKDRICLIDNLSDKDCSTVNITITKEETEKYKGEKNEGTQKAGIHVLEKSDRNVSSFCESSSNVVENAYFLDNQKKNSKKCEKISIFSSKKFEKIKIIDFNSSIYESDKLEMYVQTRSYRSPEVLLQQNYDKKIDIWSLGCILFEFLTKKILFDHQNIYRFLYSIASYIGPFPFYMINICRIPYLFTKHGLIILNKIIIDKSSDNCVKEEVLDELDDEQVIFNSKDFFRLNKQENSTNDLLKNKNENHSSYFLPKRNQEVYYDVCYPSDNLLKHNFHIDDLLFIDFLLSLLQIDPCKRPNSDEALKHPWLKPNIYQDGL</sequence>
<evidence type="ECO:0000256" key="1">
    <source>
        <dbReference type="ARBA" id="ARBA00022527"/>
    </source>
</evidence>
<evidence type="ECO:0000313" key="9">
    <source>
        <dbReference type="Proteomes" id="UP000195521"/>
    </source>
</evidence>
<dbReference type="Pfam" id="PF00069">
    <property type="entry name" value="Pkinase"/>
    <property type="match status" value="2"/>
</dbReference>
<dbReference type="Gene3D" id="1.10.510.10">
    <property type="entry name" value="Transferase(Phosphotransferase) domain 1"/>
    <property type="match status" value="2"/>
</dbReference>
<protein>
    <submittedName>
        <fullName evidence="8">Serine/threonine protein kinase</fullName>
    </submittedName>
</protein>
<evidence type="ECO:0000313" key="8">
    <source>
        <dbReference type="EMBL" id="GAW82656.1"/>
    </source>
</evidence>
<organism evidence="8 9">
    <name type="scientific">Plasmodium gonderi</name>
    <dbReference type="NCBI Taxonomy" id="77519"/>
    <lineage>
        <taxon>Eukaryota</taxon>
        <taxon>Sar</taxon>
        <taxon>Alveolata</taxon>
        <taxon>Apicomplexa</taxon>
        <taxon>Aconoidasida</taxon>
        <taxon>Haemosporida</taxon>
        <taxon>Plasmodiidae</taxon>
        <taxon>Plasmodium</taxon>
        <taxon>Plasmodium (Plasmodium)</taxon>
    </lineage>
</organism>
<dbReference type="EMBL" id="BDQF01000013">
    <property type="protein sequence ID" value="GAW82656.1"/>
    <property type="molecule type" value="Genomic_DNA"/>
</dbReference>
<dbReference type="SUPFAM" id="SSF56112">
    <property type="entry name" value="Protein kinase-like (PK-like)"/>
    <property type="match status" value="1"/>
</dbReference>
<keyword evidence="3" id="KW-0547">Nucleotide-binding</keyword>
<keyword evidence="2" id="KW-0808">Transferase</keyword>
<feature type="region of interest" description="Disordered" evidence="6">
    <location>
        <begin position="387"/>
        <end position="429"/>
    </location>
</feature>
<dbReference type="GO" id="GO:0004674">
    <property type="term" value="F:protein serine/threonine kinase activity"/>
    <property type="evidence" value="ECO:0007669"/>
    <property type="project" value="UniProtKB-KW"/>
</dbReference>
<dbReference type="OMA" id="IMINMKR"/>
<dbReference type="PROSITE" id="PS00108">
    <property type="entry name" value="PROTEIN_KINASE_ST"/>
    <property type="match status" value="1"/>
</dbReference>
<evidence type="ECO:0000256" key="4">
    <source>
        <dbReference type="ARBA" id="ARBA00022777"/>
    </source>
</evidence>
<dbReference type="PANTHER" id="PTHR24058:SF124">
    <property type="entry name" value="PROTEIN KINASE SUPERFAMILY PROTEIN"/>
    <property type="match status" value="1"/>
</dbReference>
<feature type="region of interest" description="Disordered" evidence="6">
    <location>
        <begin position="593"/>
        <end position="613"/>
    </location>
</feature>
<dbReference type="PROSITE" id="PS50011">
    <property type="entry name" value="PROTEIN_KINASE_DOM"/>
    <property type="match status" value="1"/>
</dbReference>
<keyword evidence="4 8" id="KW-0418">Kinase</keyword>
<evidence type="ECO:0000256" key="6">
    <source>
        <dbReference type="SAM" id="MobiDB-lite"/>
    </source>
</evidence>
<dbReference type="GeneID" id="39749393"/>
<evidence type="ECO:0000256" key="3">
    <source>
        <dbReference type="ARBA" id="ARBA00022741"/>
    </source>
</evidence>
<dbReference type="RefSeq" id="XP_028545245.1">
    <property type="nucleotide sequence ID" value="XM_028689444.1"/>
</dbReference>
<dbReference type="Gene3D" id="3.30.200.20">
    <property type="entry name" value="Phosphorylase Kinase, domain 1"/>
    <property type="match status" value="1"/>
</dbReference>
<evidence type="ECO:0000256" key="2">
    <source>
        <dbReference type="ARBA" id="ARBA00022679"/>
    </source>
</evidence>
<dbReference type="InterPro" id="IPR011009">
    <property type="entry name" value="Kinase-like_dom_sf"/>
</dbReference>
<evidence type="ECO:0000256" key="5">
    <source>
        <dbReference type="ARBA" id="ARBA00022840"/>
    </source>
</evidence>
<dbReference type="FunFam" id="1.10.510.10:FF:000812">
    <property type="entry name" value="CMGC/DYRK protein kinase"/>
    <property type="match status" value="1"/>
</dbReference>
<dbReference type="SMART" id="SM00220">
    <property type="entry name" value="S_TKc"/>
    <property type="match status" value="1"/>
</dbReference>
<dbReference type="PANTHER" id="PTHR24058">
    <property type="entry name" value="DUAL SPECIFICITY PROTEIN KINASE"/>
    <property type="match status" value="1"/>
</dbReference>
<feature type="compositionally biased region" description="Polar residues" evidence="6">
    <location>
        <begin position="401"/>
        <end position="422"/>
    </location>
</feature>
<dbReference type="OrthoDB" id="9332038at2759"/>
<dbReference type="GO" id="GO:0005524">
    <property type="term" value="F:ATP binding"/>
    <property type="evidence" value="ECO:0007669"/>
    <property type="project" value="UniProtKB-KW"/>
</dbReference>
<keyword evidence="1 8" id="KW-0723">Serine/threonine-protein kinase</keyword>
<keyword evidence="5" id="KW-0067">ATP-binding</keyword>
<proteinExistence type="predicted"/>
<dbReference type="InterPro" id="IPR000719">
    <property type="entry name" value="Prot_kinase_dom"/>
</dbReference>
<comment type="caution">
    <text evidence="8">The sequence shown here is derived from an EMBL/GenBank/DDBJ whole genome shotgun (WGS) entry which is preliminary data.</text>
</comment>
<reference evidence="9" key="1">
    <citation type="submission" date="2017-04" db="EMBL/GenBank/DDBJ databases">
        <title>Plasmodium gonderi genome.</title>
        <authorList>
            <person name="Arisue N."/>
            <person name="Honma H."/>
            <person name="Kawai S."/>
            <person name="Tougan T."/>
            <person name="Tanabe K."/>
            <person name="Horii T."/>
        </authorList>
    </citation>
    <scope>NUCLEOTIDE SEQUENCE [LARGE SCALE GENOMIC DNA]</scope>
    <source>
        <strain evidence="9">ATCC 30045</strain>
    </source>
</reference>